<evidence type="ECO:0000313" key="2">
    <source>
        <dbReference type="Proteomes" id="UP001164250"/>
    </source>
</evidence>
<sequence>MSLFFGYKVLQIQRRLAQNCEAALKAGCRKRPMFSS</sequence>
<evidence type="ECO:0000313" key="1">
    <source>
        <dbReference type="EMBL" id="KAJ0097310.1"/>
    </source>
</evidence>
<name>A0ACC1BEG5_9ROSI</name>
<protein>
    <submittedName>
        <fullName evidence="1">Uncharacterized protein</fullName>
    </submittedName>
</protein>
<organism evidence="1 2">
    <name type="scientific">Pistacia atlantica</name>
    <dbReference type="NCBI Taxonomy" id="434234"/>
    <lineage>
        <taxon>Eukaryota</taxon>
        <taxon>Viridiplantae</taxon>
        <taxon>Streptophyta</taxon>
        <taxon>Embryophyta</taxon>
        <taxon>Tracheophyta</taxon>
        <taxon>Spermatophyta</taxon>
        <taxon>Magnoliopsida</taxon>
        <taxon>eudicotyledons</taxon>
        <taxon>Gunneridae</taxon>
        <taxon>Pentapetalae</taxon>
        <taxon>rosids</taxon>
        <taxon>malvids</taxon>
        <taxon>Sapindales</taxon>
        <taxon>Anacardiaceae</taxon>
        <taxon>Pistacia</taxon>
    </lineage>
</organism>
<proteinExistence type="predicted"/>
<dbReference type="EMBL" id="CM047901">
    <property type="protein sequence ID" value="KAJ0097310.1"/>
    <property type="molecule type" value="Genomic_DNA"/>
</dbReference>
<accession>A0ACC1BEG5</accession>
<comment type="caution">
    <text evidence="1">The sequence shown here is derived from an EMBL/GenBank/DDBJ whole genome shotgun (WGS) entry which is preliminary data.</text>
</comment>
<keyword evidence="2" id="KW-1185">Reference proteome</keyword>
<dbReference type="Proteomes" id="UP001164250">
    <property type="component" value="Chromosome 5"/>
</dbReference>
<gene>
    <name evidence="1" type="ORF">Patl1_27399</name>
</gene>
<reference evidence="2" key="1">
    <citation type="journal article" date="2023" name="G3 (Bethesda)">
        <title>Genome assembly and association tests identify interacting loci associated with vigor, precocity, and sex in interspecific pistachio rootstocks.</title>
        <authorList>
            <person name="Palmer W."/>
            <person name="Jacygrad E."/>
            <person name="Sagayaradj S."/>
            <person name="Cavanaugh K."/>
            <person name="Han R."/>
            <person name="Bertier L."/>
            <person name="Beede B."/>
            <person name="Kafkas S."/>
            <person name="Golino D."/>
            <person name="Preece J."/>
            <person name="Michelmore R."/>
        </authorList>
    </citation>
    <scope>NUCLEOTIDE SEQUENCE [LARGE SCALE GENOMIC DNA]</scope>
</reference>